<feature type="domain" description="Serine hydrolase" evidence="2">
    <location>
        <begin position="108"/>
        <end position="192"/>
    </location>
</feature>
<dbReference type="OrthoDB" id="414698at2759"/>
<dbReference type="RefSeq" id="XP_001209752.1">
    <property type="nucleotide sequence ID" value="XM_001209752.1"/>
</dbReference>
<evidence type="ECO:0000256" key="1">
    <source>
        <dbReference type="ARBA" id="ARBA00022801"/>
    </source>
</evidence>
<organism evidence="3 4">
    <name type="scientific">Aspergillus terreus (strain NIH 2624 / FGSC A1156)</name>
    <dbReference type="NCBI Taxonomy" id="341663"/>
    <lineage>
        <taxon>Eukaryota</taxon>
        <taxon>Fungi</taxon>
        <taxon>Dikarya</taxon>
        <taxon>Ascomycota</taxon>
        <taxon>Pezizomycotina</taxon>
        <taxon>Eurotiomycetes</taxon>
        <taxon>Eurotiomycetidae</taxon>
        <taxon>Eurotiales</taxon>
        <taxon>Aspergillaceae</taxon>
        <taxon>Aspergillus</taxon>
        <taxon>Aspergillus subgen. Circumdati</taxon>
    </lineage>
</organism>
<dbReference type="GO" id="GO:0005737">
    <property type="term" value="C:cytoplasm"/>
    <property type="evidence" value="ECO:0007669"/>
    <property type="project" value="TreeGrafter"/>
</dbReference>
<dbReference type="STRING" id="341663.Q0CGX6"/>
<accession>Q0CGX6</accession>
<dbReference type="AlphaFoldDB" id="Q0CGX6"/>
<reference evidence="4" key="1">
    <citation type="submission" date="2005-09" db="EMBL/GenBank/DDBJ databases">
        <title>Annotation of the Aspergillus terreus NIH2624 genome.</title>
        <authorList>
            <person name="Birren B.W."/>
            <person name="Lander E.S."/>
            <person name="Galagan J.E."/>
            <person name="Nusbaum C."/>
            <person name="Devon K."/>
            <person name="Henn M."/>
            <person name="Ma L.-J."/>
            <person name="Jaffe D.B."/>
            <person name="Butler J."/>
            <person name="Alvarez P."/>
            <person name="Gnerre S."/>
            <person name="Grabherr M."/>
            <person name="Kleber M."/>
            <person name="Mauceli E.W."/>
            <person name="Brockman W."/>
            <person name="Rounsley S."/>
            <person name="Young S.K."/>
            <person name="LaButti K."/>
            <person name="Pushparaj V."/>
            <person name="DeCaprio D."/>
            <person name="Crawford M."/>
            <person name="Koehrsen M."/>
            <person name="Engels R."/>
            <person name="Montgomery P."/>
            <person name="Pearson M."/>
            <person name="Howarth C."/>
            <person name="Larson L."/>
            <person name="Luoma S."/>
            <person name="White J."/>
            <person name="Alvarado L."/>
            <person name="Kodira C.D."/>
            <person name="Zeng Q."/>
            <person name="Oleary S."/>
            <person name="Yandava C."/>
            <person name="Denning D.W."/>
            <person name="Nierman W.C."/>
            <person name="Milne T."/>
            <person name="Madden K."/>
        </authorList>
    </citation>
    <scope>NUCLEOTIDE SEQUENCE [LARGE SCALE GENOMIC DNA]</scope>
    <source>
        <strain evidence="4">NIH 2624 / FGSC A1156</strain>
    </source>
</reference>
<evidence type="ECO:0000313" key="3">
    <source>
        <dbReference type="EMBL" id="EAU32450.1"/>
    </source>
</evidence>
<evidence type="ECO:0000259" key="2">
    <source>
        <dbReference type="Pfam" id="PF03959"/>
    </source>
</evidence>
<proteinExistence type="predicted"/>
<dbReference type="GeneID" id="4319358"/>
<dbReference type="OMA" id="FKWINGF"/>
<dbReference type="HOGENOM" id="CLU_051938_4_2_1"/>
<dbReference type="VEuPathDB" id="FungiDB:ATEG_07066"/>
<dbReference type="InterPro" id="IPR029058">
    <property type="entry name" value="AB_hydrolase_fold"/>
</dbReference>
<evidence type="ECO:0000313" key="4">
    <source>
        <dbReference type="Proteomes" id="UP000007963"/>
    </source>
</evidence>
<dbReference type="PANTHER" id="PTHR48070:SF4">
    <property type="entry name" value="ESTERASE ALNB"/>
    <property type="match status" value="1"/>
</dbReference>
<dbReference type="PANTHER" id="PTHR48070">
    <property type="entry name" value="ESTERASE OVCA2"/>
    <property type="match status" value="1"/>
</dbReference>
<dbReference type="InterPro" id="IPR005645">
    <property type="entry name" value="FSH-like_dom"/>
</dbReference>
<dbReference type="Gene3D" id="3.40.50.1820">
    <property type="entry name" value="alpha/beta hydrolase"/>
    <property type="match status" value="1"/>
</dbReference>
<dbReference type="GO" id="GO:0005634">
    <property type="term" value="C:nucleus"/>
    <property type="evidence" value="ECO:0007669"/>
    <property type="project" value="TreeGrafter"/>
</dbReference>
<dbReference type="eggNOG" id="KOG2551">
    <property type="taxonomic scope" value="Eukaryota"/>
</dbReference>
<name>Q0CGX6_ASPTN</name>
<dbReference type="EMBL" id="CH476603">
    <property type="protein sequence ID" value="EAU32450.1"/>
    <property type="molecule type" value="Genomic_DNA"/>
</dbReference>
<keyword evidence="1" id="KW-0378">Hydrolase</keyword>
<gene>
    <name evidence="3" type="ORF">ATEG_07066</name>
</gene>
<dbReference type="Pfam" id="PF03959">
    <property type="entry name" value="FSH1"/>
    <property type="match status" value="1"/>
</dbReference>
<dbReference type="GO" id="GO:0016787">
    <property type="term" value="F:hydrolase activity"/>
    <property type="evidence" value="ECO:0007669"/>
    <property type="project" value="UniProtKB-KW"/>
</dbReference>
<dbReference type="InterPro" id="IPR050593">
    <property type="entry name" value="LovG"/>
</dbReference>
<dbReference type="GO" id="GO:0019748">
    <property type="term" value="P:secondary metabolic process"/>
    <property type="evidence" value="ECO:0007669"/>
    <property type="project" value="TreeGrafter"/>
</dbReference>
<dbReference type="Proteomes" id="UP000007963">
    <property type="component" value="Unassembled WGS sequence"/>
</dbReference>
<protein>
    <recommendedName>
        <fullName evidence="2">Serine hydrolase domain-containing protein</fullName>
    </recommendedName>
</protein>
<sequence>MSQTFKAQLGPLVKLLEKPGSIEFKWIDGFYTTEAPPTFGEYFGTAPHFRFFPSESKDFKDDPISSILNCPKGVTAEDTLRMLHNSHEVSYSQRIQPTMDMIFRVLEDDPEIEHATFFAGWPPFLRDNNSTKFALADECDDVITVPTCHVVGCNDPYIDAALALYSMCDEDTATLFDHGKGHTVPRDMKTMQELVSAIQDTWSKAEKRMSCR</sequence>